<feature type="transmembrane region" description="Helical" evidence="1">
    <location>
        <begin position="120"/>
        <end position="139"/>
    </location>
</feature>
<evidence type="ECO:0000256" key="1">
    <source>
        <dbReference type="SAM" id="Phobius"/>
    </source>
</evidence>
<sequence>MRKFGKSPSETWEEVLQMEPNANVRRVKIYTFVSFAMRTLWSGSVLSNWIMVKTDSETVVGNLTGIWGIAQVIASIPAGVLADKEDWRRSSLLKISAIFCLLAVGTMVVATELYEFPVEVAGLGLGLWGIFWGIAYTVSEAIFASSIPCGLRSEVMTSKYNILLLSTLFGPLTAVLLFCYYGNTWSLTSCEGIIVFGNLGSLLALPMLLSLSDDTVEEKGETDSALTSSLLSKAFEEPLSEHPSKISRIPALIATSDVFSCLASGMSICYFPIYFYKTLDLSPVLVQVIYMVTGLGSVAFSKLNYLISLSVGRLEATMLSKIFGITFLVLMIASTSVLKLRTPYTVVFYVLRTCFMNSTKALTKSQLMDIIQNKQRGKYSALESINAVAWSGSAVIGGYISKSTSMETNFAVTAGMQLLALVPILLASILIKTAGKSEEEFVRISRATFDSPFGEDLRAAGGDRDSR</sequence>
<dbReference type="EMBL" id="BRXY01000172">
    <property type="protein sequence ID" value="GMH73785.1"/>
    <property type="molecule type" value="Genomic_DNA"/>
</dbReference>
<keyword evidence="1" id="KW-0472">Membrane</keyword>
<feature type="transmembrane region" description="Helical" evidence="1">
    <location>
        <begin position="412"/>
        <end position="431"/>
    </location>
</feature>
<proteinExistence type="predicted"/>
<feature type="transmembrane region" description="Helical" evidence="1">
    <location>
        <begin position="95"/>
        <end position="114"/>
    </location>
</feature>
<dbReference type="SUPFAM" id="SSF103473">
    <property type="entry name" value="MFS general substrate transporter"/>
    <property type="match status" value="1"/>
</dbReference>
<dbReference type="GO" id="GO:0022857">
    <property type="term" value="F:transmembrane transporter activity"/>
    <property type="evidence" value="ECO:0007669"/>
    <property type="project" value="InterPro"/>
</dbReference>
<dbReference type="Pfam" id="PF07690">
    <property type="entry name" value="MFS_1"/>
    <property type="match status" value="1"/>
</dbReference>
<feature type="transmembrane region" description="Helical" evidence="1">
    <location>
        <begin position="319"/>
        <end position="338"/>
    </location>
</feature>
<feature type="transmembrane region" description="Helical" evidence="1">
    <location>
        <begin position="193"/>
        <end position="211"/>
    </location>
</feature>
<accession>A0A9W7APT3</accession>
<keyword evidence="1" id="KW-0812">Transmembrane</keyword>
<dbReference type="InterPro" id="IPR036259">
    <property type="entry name" value="MFS_trans_sf"/>
</dbReference>
<reference evidence="3" key="1">
    <citation type="journal article" date="2023" name="Commun. Biol.">
        <title>Genome analysis of Parmales, the sister group of diatoms, reveals the evolutionary specialization of diatoms from phago-mixotrophs to photoautotrophs.</title>
        <authorList>
            <person name="Ban H."/>
            <person name="Sato S."/>
            <person name="Yoshikawa S."/>
            <person name="Yamada K."/>
            <person name="Nakamura Y."/>
            <person name="Ichinomiya M."/>
            <person name="Sato N."/>
            <person name="Blanc-Mathieu R."/>
            <person name="Endo H."/>
            <person name="Kuwata A."/>
            <person name="Ogata H."/>
        </authorList>
    </citation>
    <scope>NUCLEOTIDE SEQUENCE [LARGE SCALE GENOMIC DNA]</scope>
    <source>
        <strain evidence="3">NIES 3701</strain>
    </source>
</reference>
<feature type="transmembrane region" description="Helical" evidence="1">
    <location>
        <begin position="251"/>
        <end position="276"/>
    </location>
</feature>
<dbReference type="PANTHER" id="PTHR23525">
    <property type="entry name" value="TRANSPORTER, PUTATIVE-RELATED"/>
    <property type="match status" value="1"/>
</dbReference>
<dbReference type="OrthoDB" id="10502071at2759"/>
<feature type="transmembrane region" description="Helical" evidence="1">
    <location>
        <begin position="64"/>
        <end position="83"/>
    </location>
</feature>
<name>A0A9W7APT3_9STRA</name>
<dbReference type="AlphaFoldDB" id="A0A9W7APT3"/>
<comment type="caution">
    <text evidence="2">The sequence shown here is derived from an EMBL/GenBank/DDBJ whole genome shotgun (WGS) entry which is preliminary data.</text>
</comment>
<protein>
    <submittedName>
        <fullName evidence="2">Uncharacterized protein</fullName>
    </submittedName>
</protein>
<dbReference type="Proteomes" id="UP001165085">
    <property type="component" value="Unassembled WGS sequence"/>
</dbReference>
<dbReference type="PANTHER" id="PTHR23525:SF1">
    <property type="entry name" value="NODULIN-LIKE DOMAIN-CONTAINING PROTEIN"/>
    <property type="match status" value="1"/>
</dbReference>
<evidence type="ECO:0000313" key="3">
    <source>
        <dbReference type="Proteomes" id="UP001165085"/>
    </source>
</evidence>
<feature type="transmembrane region" description="Helical" evidence="1">
    <location>
        <begin position="29"/>
        <end position="52"/>
    </location>
</feature>
<dbReference type="Gene3D" id="1.20.1250.20">
    <property type="entry name" value="MFS general substrate transporter like domains"/>
    <property type="match status" value="2"/>
</dbReference>
<evidence type="ECO:0000313" key="2">
    <source>
        <dbReference type="EMBL" id="GMH73785.1"/>
    </source>
</evidence>
<keyword evidence="1" id="KW-1133">Transmembrane helix</keyword>
<feature type="transmembrane region" description="Helical" evidence="1">
    <location>
        <begin position="288"/>
        <end position="307"/>
    </location>
</feature>
<feature type="transmembrane region" description="Helical" evidence="1">
    <location>
        <begin position="160"/>
        <end position="181"/>
    </location>
</feature>
<keyword evidence="3" id="KW-1185">Reference proteome</keyword>
<gene>
    <name evidence="2" type="ORF">TrST_g9586</name>
</gene>
<organism evidence="2 3">
    <name type="scientific">Triparma strigata</name>
    <dbReference type="NCBI Taxonomy" id="1606541"/>
    <lineage>
        <taxon>Eukaryota</taxon>
        <taxon>Sar</taxon>
        <taxon>Stramenopiles</taxon>
        <taxon>Ochrophyta</taxon>
        <taxon>Bolidophyceae</taxon>
        <taxon>Parmales</taxon>
        <taxon>Triparmaceae</taxon>
        <taxon>Triparma</taxon>
    </lineage>
</organism>
<dbReference type="InterPro" id="IPR011701">
    <property type="entry name" value="MFS"/>
</dbReference>